<organism evidence="1 2">
    <name type="scientific">Owenweeksia hongkongensis (strain DSM 17368 / CIP 108786 / JCM 12287 / NRRL B-23963 / UST20020801)</name>
    <dbReference type="NCBI Taxonomy" id="926562"/>
    <lineage>
        <taxon>Bacteria</taxon>
        <taxon>Pseudomonadati</taxon>
        <taxon>Bacteroidota</taxon>
        <taxon>Flavobacteriia</taxon>
        <taxon>Flavobacteriales</taxon>
        <taxon>Owenweeksiaceae</taxon>
        <taxon>Owenweeksia</taxon>
    </lineage>
</organism>
<evidence type="ECO:0000313" key="2">
    <source>
        <dbReference type="Proteomes" id="UP000005631"/>
    </source>
</evidence>
<dbReference type="KEGG" id="oho:Oweho_2437"/>
<dbReference type="HOGENOM" id="CLU_112771_0_0_10"/>
<dbReference type="EMBL" id="CP003156">
    <property type="protein sequence ID" value="AEV33407.1"/>
    <property type="molecule type" value="Genomic_DNA"/>
</dbReference>
<dbReference type="STRING" id="926562.Oweho_2437"/>
<dbReference type="Proteomes" id="UP000005631">
    <property type="component" value="Chromosome"/>
</dbReference>
<keyword evidence="2" id="KW-1185">Reference proteome</keyword>
<name>G8R742_OWEHD</name>
<dbReference type="RefSeq" id="WP_014202756.1">
    <property type="nucleotide sequence ID" value="NC_016599.1"/>
</dbReference>
<sequence>MSKEDWYRNTKWNDQIESEFEARLKRSRGNYHKAQYLRIQASYLLDSDIKTLQEKGIEFMERVISDYPEEKSSTIFGNEQLGEYYLKNNSYNKAEKHFRIVVEHYYSKNRSGTTGLADLKLCQVILESEQSEKYDDAYEIATVRFDKTGGDLMMNSDKFYYADLMANLCHKLDRKQEASEFAISALELSKITEPQFNRHKTVGLIKAKSEQLKRLEIIKEKKSLVTTTAINNSGLGAKLKNIFKK</sequence>
<reference evidence="1 2" key="1">
    <citation type="journal article" date="2012" name="Stand. Genomic Sci.">
        <title>Genome sequence of the orange-pigmented seawater bacterium Owenweeksia hongkongensis type strain (UST20020801(T)).</title>
        <authorList>
            <person name="Riedel T."/>
            <person name="Held B."/>
            <person name="Nolan M."/>
            <person name="Lucas S."/>
            <person name="Lapidus A."/>
            <person name="Tice H."/>
            <person name="Del Rio T.G."/>
            <person name="Cheng J.F."/>
            <person name="Han C."/>
            <person name="Tapia R."/>
            <person name="Goodwin L.A."/>
            <person name="Pitluck S."/>
            <person name="Liolios K."/>
            <person name="Mavromatis K."/>
            <person name="Pagani I."/>
            <person name="Ivanova N."/>
            <person name="Mikhailova N."/>
            <person name="Pati A."/>
            <person name="Chen A."/>
            <person name="Palaniappan K."/>
            <person name="Rohde M."/>
            <person name="Tindall B.J."/>
            <person name="Detter J.C."/>
            <person name="Goker M."/>
            <person name="Woyke T."/>
            <person name="Bristow J."/>
            <person name="Eisen J.A."/>
            <person name="Markowitz V."/>
            <person name="Hugenholtz P."/>
            <person name="Klenk H.P."/>
            <person name="Kyrpides N.C."/>
        </authorList>
    </citation>
    <scope>NUCLEOTIDE SEQUENCE</scope>
    <source>
        <strain evidence="2">DSM 17368 / JCM 12287 / NRRL B-23963</strain>
    </source>
</reference>
<dbReference type="AlphaFoldDB" id="G8R742"/>
<dbReference type="InterPro" id="IPR011990">
    <property type="entry name" value="TPR-like_helical_dom_sf"/>
</dbReference>
<protein>
    <recommendedName>
        <fullName evidence="3">Tetratricopeptide repeat protein</fullName>
    </recommendedName>
</protein>
<accession>G8R742</accession>
<dbReference type="eggNOG" id="ENOG5033WZG">
    <property type="taxonomic scope" value="Bacteria"/>
</dbReference>
<dbReference type="OrthoDB" id="7594647at2"/>
<dbReference type="Gene3D" id="1.25.40.10">
    <property type="entry name" value="Tetratricopeptide repeat domain"/>
    <property type="match status" value="1"/>
</dbReference>
<proteinExistence type="predicted"/>
<gene>
    <name evidence="1" type="ordered locus">Oweho_2437</name>
</gene>
<evidence type="ECO:0008006" key="3">
    <source>
        <dbReference type="Google" id="ProtNLM"/>
    </source>
</evidence>
<evidence type="ECO:0000313" key="1">
    <source>
        <dbReference type="EMBL" id="AEV33407.1"/>
    </source>
</evidence>